<dbReference type="InterPro" id="IPR036388">
    <property type="entry name" value="WH-like_DNA-bd_sf"/>
</dbReference>
<dbReference type="Proteomes" id="UP000092024">
    <property type="component" value="Unassembled WGS sequence"/>
</dbReference>
<dbReference type="SUPFAM" id="SSF46894">
    <property type="entry name" value="C-terminal effector domain of the bipartite response regulators"/>
    <property type="match status" value="1"/>
</dbReference>
<sequence length="235" mass="26110">MKQSKKILIIEDERDMARIISLYLDKQGYEAKTANTAVQGLLELASWQPHYIILDIGLPDLDGIEVCRRIREISDVPVLILSARGSSTDKVLGLGFGADDYMTKPFELAELAARIAAYFRRHDGQVSSRKGDADAINAGPLSMNRKQYTAAMGGNELMLSAKEFELLYHLASHSNQVFSKSRLLDAVWGLESHGDENTVTVYIRRLREKLEADPSNPAYLITVWGVGYKFSAGEG</sequence>
<evidence type="ECO:0000259" key="10">
    <source>
        <dbReference type="PROSITE" id="PS50110"/>
    </source>
</evidence>
<dbReference type="STRING" id="1844972.A7K91_05965"/>
<dbReference type="PROSITE" id="PS50110">
    <property type="entry name" value="RESPONSE_REGULATORY"/>
    <property type="match status" value="1"/>
</dbReference>
<dbReference type="RefSeq" id="WP_068684439.1">
    <property type="nucleotide sequence ID" value="NZ_LYPA01000064.1"/>
</dbReference>
<evidence type="ECO:0000259" key="11">
    <source>
        <dbReference type="PROSITE" id="PS51755"/>
    </source>
</evidence>
<keyword evidence="4" id="KW-0902">Two-component regulatory system</keyword>
<evidence type="ECO:0000256" key="7">
    <source>
        <dbReference type="ARBA" id="ARBA00023163"/>
    </source>
</evidence>
<dbReference type="CDD" id="cd00383">
    <property type="entry name" value="trans_reg_C"/>
    <property type="match status" value="1"/>
</dbReference>
<dbReference type="GO" id="GO:0045893">
    <property type="term" value="P:positive regulation of DNA-templated transcription"/>
    <property type="evidence" value="ECO:0007669"/>
    <property type="project" value="UniProtKB-ARBA"/>
</dbReference>
<feature type="domain" description="Response regulatory" evidence="10">
    <location>
        <begin position="6"/>
        <end position="119"/>
    </location>
</feature>
<dbReference type="GO" id="GO:0032993">
    <property type="term" value="C:protein-DNA complex"/>
    <property type="evidence" value="ECO:0007669"/>
    <property type="project" value="TreeGrafter"/>
</dbReference>
<organism evidence="12 13">
    <name type="scientific">Paenibacillus oryzae</name>
    <dbReference type="NCBI Taxonomy" id="1844972"/>
    <lineage>
        <taxon>Bacteria</taxon>
        <taxon>Bacillati</taxon>
        <taxon>Bacillota</taxon>
        <taxon>Bacilli</taxon>
        <taxon>Bacillales</taxon>
        <taxon>Paenibacillaceae</taxon>
        <taxon>Paenibacillus</taxon>
    </lineage>
</organism>
<feature type="DNA-binding region" description="OmpR/PhoB-type" evidence="9">
    <location>
        <begin position="133"/>
        <end position="232"/>
    </location>
</feature>
<dbReference type="Gene3D" id="1.10.10.10">
    <property type="entry name" value="Winged helix-like DNA-binding domain superfamily/Winged helix DNA-binding domain"/>
    <property type="match status" value="1"/>
</dbReference>
<dbReference type="CDD" id="cd17574">
    <property type="entry name" value="REC_OmpR"/>
    <property type="match status" value="1"/>
</dbReference>
<dbReference type="GO" id="GO:0005829">
    <property type="term" value="C:cytosol"/>
    <property type="evidence" value="ECO:0007669"/>
    <property type="project" value="TreeGrafter"/>
</dbReference>
<feature type="modified residue" description="4-aspartylphosphate" evidence="8">
    <location>
        <position position="55"/>
    </location>
</feature>
<evidence type="ECO:0000256" key="6">
    <source>
        <dbReference type="ARBA" id="ARBA00023125"/>
    </source>
</evidence>
<proteinExistence type="predicted"/>
<evidence type="ECO:0000256" key="4">
    <source>
        <dbReference type="ARBA" id="ARBA00023012"/>
    </source>
</evidence>
<dbReference type="Gene3D" id="6.10.250.690">
    <property type="match status" value="1"/>
</dbReference>
<dbReference type="GO" id="GO:0000156">
    <property type="term" value="F:phosphorelay response regulator activity"/>
    <property type="evidence" value="ECO:0007669"/>
    <property type="project" value="TreeGrafter"/>
</dbReference>
<dbReference type="PANTHER" id="PTHR48111">
    <property type="entry name" value="REGULATOR OF RPOS"/>
    <property type="match status" value="1"/>
</dbReference>
<dbReference type="InterPro" id="IPR039420">
    <property type="entry name" value="WalR-like"/>
</dbReference>
<dbReference type="GO" id="GO:0042802">
    <property type="term" value="F:identical protein binding"/>
    <property type="evidence" value="ECO:0007669"/>
    <property type="project" value="UniProtKB-ARBA"/>
</dbReference>
<dbReference type="SMART" id="SM00448">
    <property type="entry name" value="REC"/>
    <property type="match status" value="1"/>
</dbReference>
<dbReference type="InterPro" id="IPR001867">
    <property type="entry name" value="OmpR/PhoB-type_DNA-bd"/>
</dbReference>
<evidence type="ECO:0000256" key="9">
    <source>
        <dbReference type="PROSITE-ProRule" id="PRU01091"/>
    </source>
</evidence>
<dbReference type="InterPro" id="IPR001789">
    <property type="entry name" value="Sig_transdc_resp-reg_receiver"/>
</dbReference>
<dbReference type="Gene3D" id="3.40.50.2300">
    <property type="match status" value="1"/>
</dbReference>
<comment type="subcellular location">
    <subcellularLocation>
        <location evidence="1">Cytoplasm</location>
    </subcellularLocation>
</comment>
<keyword evidence="3 8" id="KW-0597">Phosphoprotein</keyword>
<dbReference type="GO" id="GO:0000987">
    <property type="term" value="F:cis-regulatory region sequence-specific DNA binding"/>
    <property type="evidence" value="ECO:0007669"/>
    <property type="project" value="UniProtKB-ARBA"/>
</dbReference>
<evidence type="ECO:0000256" key="2">
    <source>
        <dbReference type="ARBA" id="ARBA00022490"/>
    </source>
</evidence>
<evidence type="ECO:0000256" key="5">
    <source>
        <dbReference type="ARBA" id="ARBA00023015"/>
    </source>
</evidence>
<dbReference type="OrthoDB" id="9790442at2"/>
<dbReference type="InterPro" id="IPR011006">
    <property type="entry name" value="CheY-like_superfamily"/>
</dbReference>
<evidence type="ECO:0000313" key="13">
    <source>
        <dbReference type="Proteomes" id="UP000092024"/>
    </source>
</evidence>
<feature type="domain" description="OmpR/PhoB-type" evidence="11">
    <location>
        <begin position="133"/>
        <end position="232"/>
    </location>
</feature>
<evidence type="ECO:0000256" key="8">
    <source>
        <dbReference type="PROSITE-ProRule" id="PRU00169"/>
    </source>
</evidence>
<protein>
    <submittedName>
        <fullName evidence="12">DNA-binding response regulator</fullName>
    </submittedName>
</protein>
<reference evidence="12 13" key="1">
    <citation type="submission" date="2016-05" db="EMBL/GenBank/DDBJ databases">
        <title>Paenibacillus oryzae. sp. nov., isolated from the rice root.</title>
        <authorList>
            <person name="Zhang J."/>
            <person name="Zhang X."/>
        </authorList>
    </citation>
    <scope>NUCLEOTIDE SEQUENCE [LARGE SCALE GENOMIC DNA]</scope>
    <source>
        <strain evidence="12 13">1DrF-4</strain>
    </source>
</reference>
<comment type="caution">
    <text evidence="12">The sequence shown here is derived from an EMBL/GenBank/DDBJ whole genome shotgun (WGS) entry which is preliminary data.</text>
</comment>
<gene>
    <name evidence="12" type="ORF">A7K91_05965</name>
</gene>
<keyword evidence="7" id="KW-0804">Transcription</keyword>
<dbReference type="Pfam" id="PF00486">
    <property type="entry name" value="Trans_reg_C"/>
    <property type="match status" value="1"/>
</dbReference>
<name>A0A1A5YI78_9BACL</name>
<dbReference type="FunFam" id="1.10.10.10:FF:000018">
    <property type="entry name" value="DNA-binding response regulator ResD"/>
    <property type="match status" value="1"/>
</dbReference>
<accession>A0A1A5YI78</accession>
<evidence type="ECO:0000313" key="12">
    <source>
        <dbReference type="EMBL" id="OBR65100.1"/>
    </source>
</evidence>
<keyword evidence="6 9" id="KW-0238">DNA-binding</keyword>
<dbReference type="PANTHER" id="PTHR48111:SF1">
    <property type="entry name" value="TWO-COMPONENT RESPONSE REGULATOR ORR33"/>
    <property type="match status" value="1"/>
</dbReference>
<dbReference type="InterPro" id="IPR016032">
    <property type="entry name" value="Sig_transdc_resp-reg_C-effctor"/>
</dbReference>
<keyword evidence="5" id="KW-0805">Transcription regulation</keyword>
<keyword evidence="2" id="KW-0963">Cytoplasm</keyword>
<evidence type="ECO:0000256" key="1">
    <source>
        <dbReference type="ARBA" id="ARBA00004496"/>
    </source>
</evidence>
<keyword evidence="13" id="KW-1185">Reference proteome</keyword>
<dbReference type="SUPFAM" id="SSF52172">
    <property type="entry name" value="CheY-like"/>
    <property type="match status" value="1"/>
</dbReference>
<dbReference type="Pfam" id="PF00072">
    <property type="entry name" value="Response_reg"/>
    <property type="match status" value="1"/>
</dbReference>
<dbReference type="FunFam" id="3.40.50.2300:FF:000021">
    <property type="entry name" value="Two-component system response regulator KdpE"/>
    <property type="match status" value="1"/>
</dbReference>
<dbReference type="AlphaFoldDB" id="A0A1A5YI78"/>
<dbReference type="EMBL" id="LYPA01000064">
    <property type="protein sequence ID" value="OBR65100.1"/>
    <property type="molecule type" value="Genomic_DNA"/>
</dbReference>
<evidence type="ECO:0000256" key="3">
    <source>
        <dbReference type="ARBA" id="ARBA00022553"/>
    </source>
</evidence>
<dbReference type="PROSITE" id="PS51755">
    <property type="entry name" value="OMPR_PHOB"/>
    <property type="match status" value="1"/>
</dbReference>
<dbReference type="SMART" id="SM00862">
    <property type="entry name" value="Trans_reg_C"/>
    <property type="match status" value="1"/>
</dbReference>